<feature type="active site" description="Proton acceptor" evidence="8">
    <location>
        <position position="66"/>
    </location>
</feature>
<dbReference type="OrthoDB" id="9792692at2"/>
<comment type="pathway">
    <text evidence="1 8">Metabolic intermediate biosynthesis; chorismate biosynthesis; chorismate from D-erythrose 4-phosphate and phosphoenolpyruvate: step 4/7.</text>
</comment>
<dbReference type="Pfam" id="PF18317">
    <property type="entry name" value="SDH_C"/>
    <property type="match status" value="1"/>
</dbReference>
<dbReference type="PANTHER" id="PTHR21089">
    <property type="entry name" value="SHIKIMATE DEHYDROGENASE"/>
    <property type="match status" value="1"/>
</dbReference>
<dbReference type="HAMAP" id="MF_00222">
    <property type="entry name" value="Shikimate_DH_AroE"/>
    <property type="match status" value="1"/>
</dbReference>
<feature type="domain" description="Quinate/shikimate 5-dehydrogenase/glutamyl-tRNA reductase" evidence="9">
    <location>
        <begin position="121"/>
        <end position="194"/>
    </location>
</feature>
<name>A0A1W5ZUK0_9BACI</name>
<feature type="binding site" evidence="8">
    <location>
        <position position="250"/>
    </location>
    <ligand>
        <name>shikimate</name>
        <dbReference type="ChEBI" id="CHEBI:36208"/>
    </ligand>
</feature>
<dbReference type="Pfam" id="PF08501">
    <property type="entry name" value="Shikimate_dh_N"/>
    <property type="match status" value="1"/>
</dbReference>
<comment type="subunit">
    <text evidence="8">Homodimer.</text>
</comment>
<dbReference type="InterPro" id="IPR022893">
    <property type="entry name" value="Shikimate_DH_fam"/>
</dbReference>
<gene>
    <name evidence="8" type="primary">aroE</name>
    <name evidence="12" type="ORF">HM131_09130</name>
</gene>
<feature type="domain" description="SDH C-terminal" evidence="11">
    <location>
        <begin position="243"/>
        <end position="267"/>
    </location>
</feature>
<comment type="function">
    <text evidence="8">Involved in the biosynthesis of the chorismate, which leads to the biosynthesis of aromatic amino acids. Catalyzes the reversible NADPH linked reduction of 3-dehydroshikimate (DHSA) to yield shikimate (SA).</text>
</comment>
<dbReference type="InterPro" id="IPR046346">
    <property type="entry name" value="Aminoacid_DH-like_N_sf"/>
</dbReference>
<feature type="binding site" evidence="8">
    <location>
        <begin position="15"/>
        <end position="17"/>
    </location>
    <ligand>
        <name>shikimate</name>
        <dbReference type="ChEBI" id="CHEBI:36208"/>
    </ligand>
</feature>
<keyword evidence="3 8" id="KW-0028">Amino-acid biosynthesis</keyword>
<dbReference type="GO" id="GO:0050661">
    <property type="term" value="F:NADP binding"/>
    <property type="evidence" value="ECO:0007669"/>
    <property type="project" value="InterPro"/>
</dbReference>
<dbReference type="PANTHER" id="PTHR21089:SF1">
    <property type="entry name" value="BIFUNCTIONAL 3-DEHYDROQUINATE DEHYDRATASE_SHIKIMATE DEHYDROGENASE, CHLOROPLASTIC"/>
    <property type="match status" value="1"/>
</dbReference>
<reference evidence="12 13" key="1">
    <citation type="submission" date="2017-04" db="EMBL/GenBank/DDBJ databases">
        <title>The whole genome sequencing and assembly of Halobacillus mangrovi strain.</title>
        <authorList>
            <person name="Lee S.-J."/>
            <person name="Park M.-K."/>
            <person name="Kim J.-Y."/>
            <person name="Lee Y.-J."/>
            <person name="Yi H."/>
            <person name="Bahn Y.-S."/>
            <person name="Kim J.F."/>
            <person name="Lee D.-W."/>
        </authorList>
    </citation>
    <scope>NUCLEOTIDE SEQUENCE [LARGE SCALE GENOMIC DNA]</scope>
    <source>
        <strain evidence="12 13">KTB 131</strain>
    </source>
</reference>
<evidence type="ECO:0000259" key="10">
    <source>
        <dbReference type="Pfam" id="PF08501"/>
    </source>
</evidence>
<dbReference type="NCBIfam" id="TIGR00507">
    <property type="entry name" value="aroE"/>
    <property type="match status" value="1"/>
</dbReference>
<dbReference type="AlphaFoldDB" id="A0A1W5ZUK0"/>
<evidence type="ECO:0000256" key="7">
    <source>
        <dbReference type="ARBA" id="ARBA00049442"/>
    </source>
</evidence>
<dbReference type="Pfam" id="PF01488">
    <property type="entry name" value="Shikimate_DH"/>
    <property type="match status" value="1"/>
</dbReference>
<feature type="domain" description="Shikimate dehydrogenase substrate binding N-terminal" evidence="10">
    <location>
        <begin position="7"/>
        <end position="89"/>
    </location>
</feature>
<dbReference type="RefSeq" id="WP_085029466.1">
    <property type="nucleotide sequence ID" value="NZ_CP020772.1"/>
</dbReference>
<keyword evidence="5 8" id="KW-0560">Oxidoreductase</keyword>
<keyword evidence="13" id="KW-1185">Reference proteome</keyword>
<evidence type="ECO:0000256" key="1">
    <source>
        <dbReference type="ARBA" id="ARBA00004871"/>
    </source>
</evidence>
<feature type="binding site" evidence="8">
    <location>
        <position position="222"/>
    </location>
    <ligand>
        <name>shikimate</name>
        <dbReference type="ChEBI" id="CHEBI:36208"/>
    </ligand>
</feature>
<dbReference type="Gene3D" id="3.40.50.720">
    <property type="entry name" value="NAD(P)-binding Rossmann-like Domain"/>
    <property type="match status" value="1"/>
</dbReference>
<feature type="binding site" evidence="8">
    <location>
        <position position="220"/>
    </location>
    <ligand>
        <name>NADP(+)</name>
        <dbReference type="ChEBI" id="CHEBI:58349"/>
    </ligand>
</feature>
<feature type="binding site" evidence="8">
    <location>
        <begin position="152"/>
        <end position="157"/>
    </location>
    <ligand>
        <name>NADP(+)</name>
        <dbReference type="ChEBI" id="CHEBI:58349"/>
    </ligand>
</feature>
<feature type="binding site" evidence="8">
    <location>
        <position position="62"/>
    </location>
    <ligand>
        <name>shikimate</name>
        <dbReference type="ChEBI" id="CHEBI:36208"/>
    </ligand>
</feature>
<dbReference type="InterPro" id="IPR041121">
    <property type="entry name" value="SDH_C"/>
</dbReference>
<dbReference type="Gene3D" id="3.40.50.10860">
    <property type="entry name" value="Leucine Dehydrogenase, chain A, domain 1"/>
    <property type="match status" value="1"/>
</dbReference>
<dbReference type="InterPro" id="IPR011342">
    <property type="entry name" value="Shikimate_DH"/>
</dbReference>
<comment type="catalytic activity">
    <reaction evidence="7 8">
        <text>shikimate + NADP(+) = 3-dehydroshikimate + NADPH + H(+)</text>
        <dbReference type="Rhea" id="RHEA:17737"/>
        <dbReference type="ChEBI" id="CHEBI:15378"/>
        <dbReference type="ChEBI" id="CHEBI:16630"/>
        <dbReference type="ChEBI" id="CHEBI:36208"/>
        <dbReference type="ChEBI" id="CHEBI:57783"/>
        <dbReference type="ChEBI" id="CHEBI:58349"/>
        <dbReference type="EC" id="1.1.1.25"/>
    </reaction>
</comment>
<feature type="binding site" evidence="8">
    <location>
        <position position="87"/>
    </location>
    <ligand>
        <name>shikimate</name>
        <dbReference type="ChEBI" id="CHEBI:36208"/>
    </ligand>
</feature>
<evidence type="ECO:0000259" key="9">
    <source>
        <dbReference type="Pfam" id="PF01488"/>
    </source>
</evidence>
<evidence type="ECO:0000256" key="6">
    <source>
        <dbReference type="ARBA" id="ARBA00023141"/>
    </source>
</evidence>
<accession>A0A1W5ZUK0</accession>
<evidence type="ECO:0000259" key="11">
    <source>
        <dbReference type="Pfam" id="PF18317"/>
    </source>
</evidence>
<evidence type="ECO:0000313" key="12">
    <source>
        <dbReference type="EMBL" id="ARI76992.1"/>
    </source>
</evidence>
<protein>
    <recommendedName>
        <fullName evidence="2 8">Shikimate dehydrogenase (NADP(+))</fullName>
        <shortName evidence="8">SDH</shortName>
        <ecNumber evidence="2 8">1.1.1.25</ecNumber>
    </recommendedName>
</protein>
<sequence>MLLKLGLIGHPVGHSMSPWIHGKLLDQQNLQGSYELFDLEPEEFDQQIQSPEIKKLDGFNVTVPFKEKIIPYLAGLDETAKEMGAVNTVKNTSEGWIGYNTDGTGFADSLTNDYPDSLKGNTRILLLGSGGASRGIFHALAKKEVAAIDIANRTTQRAIDIIQEGSQKIKSTVLTLDEASEHLSKYDVVIQTTTVGMSPNDDQLIIPVDHLTKGTIVSDIVYRPMKTRFLQEAKKRGARLHFGHQMLLQQAVYSFKIWTETEPDASALLEEFEKKLKGV</sequence>
<evidence type="ECO:0000256" key="4">
    <source>
        <dbReference type="ARBA" id="ARBA00022857"/>
    </source>
</evidence>
<evidence type="ECO:0000256" key="8">
    <source>
        <dbReference type="HAMAP-Rule" id="MF_00222"/>
    </source>
</evidence>
<dbReference type="KEGG" id="hmn:HM131_09130"/>
<proteinExistence type="inferred from homology"/>
<dbReference type="GO" id="GO:0005829">
    <property type="term" value="C:cytosol"/>
    <property type="evidence" value="ECO:0007669"/>
    <property type="project" value="TreeGrafter"/>
</dbReference>
<dbReference type="InterPro" id="IPR036291">
    <property type="entry name" value="NAD(P)-bd_dom_sf"/>
</dbReference>
<dbReference type="Proteomes" id="UP000192527">
    <property type="component" value="Chromosome"/>
</dbReference>
<evidence type="ECO:0000256" key="3">
    <source>
        <dbReference type="ARBA" id="ARBA00022605"/>
    </source>
</evidence>
<dbReference type="STRING" id="402384.HM131_09130"/>
<dbReference type="GO" id="GO:0004764">
    <property type="term" value="F:shikimate 3-dehydrogenase (NADP+) activity"/>
    <property type="evidence" value="ECO:0007669"/>
    <property type="project" value="UniProtKB-UniRule"/>
</dbReference>
<feature type="binding site" evidence="8">
    <location>
        <position position="78"/>
    </location>
    <ligand>
        <name>NADP(+)</name>
        <dbReference type="ChEBI" id="CHEBI:58349"/>
    </ligand>
</feature>
<keyword evidence="4 8" id="KW-0521">NADP</keyword>
<dbReference type="EMBL" id="CP020772">
    <property type="protein sequence ID" value="ARI76992.1"/>
    <property type="molecule type" value="Genomic_DNA"/>
</dbReference>
<organism evidence="12 13">
    <name type="scientific">Halobacillus mangrovi</name>
    <dbReference type="NCBI Taxonomy" id="402384"/>
    <lineage>
        <taxon>Bacteria</taxon>
        <taxon>Bacillati</taxon>
        <taxon>Bacillota</taxon>
        <taxon>Bacilli</taxon>
        <taxon>Bacillales</taxon>
        <taxon>Bacillaceae</taxon>
        <taxon>Halobacillus</taxon>
    </lineage>
</organism>
<dbReference type="InterPro" id="IPR013708">
    <property type="entry name" value="Shikimate_DH-bd_N"/>
</dbReference>
<dbReference type="UniPathway" id="UPA00053">
    <property type="reaction ID" value="UER00087"/>
</dbReference>
<dbReference type="GO" id="GO:0019632">
    <property type="term" value="P:shikimate metabolic process"/>
    <property type="evidence" value="ECO:0007669"/>
    <property type="project" value="InterPro"/>
</dbReference>
<feature type="binding site" evidence="8">
    <location>
        <position position="102"/>
    </location>
    <ligand>
        <name>shikimate</name>
        <dbReference type="ChEBI" id="CHEBI:36208"/>
    </ligand>
</feature>
<dbReference type="SUPFAM" id="SSF53223">
    <property type="entry name" value="Aminoacid dehydrogenase-like, N-terminal domain"/>
    <property type="match status" value="1"/>
</dbReference>
<feature type="binding site" evidence="8">
    <location>
        <begin position="128"/>
        <end position="132"/>
    </location>
    <ligand>
        <name>NADP(+)</name>
        <dbReference type="ChEBI" id="CHEBI:58349"/>
    </ligand>
</feature>
<evidence type="ECO:0000256" key="5">
    <source>
        <dbReference type="ARBA" id="ARBA00023002"/>
    </source>
</evidence>
<dbReference type="GO" id="GO:0009073">
    <property type="term" value="P:aromatic amino acid family biosynthetic process"/>
    <property type="evidence" value="ECO:0007669"/>
    <property type="project" value="UniProtKB-KW"/>
</dbReference>
<dbReference type="GO" id="GO:0009423">
    <property type="term" value="P:chorismate biosynthetic process"/>
    <property type="evidence" value="ECO:0007669"/>
    <property type="project" value="UniProtKB-UniRule"/>
</dbReference>
<evidence type="ECO:0000256" key="2">
    <source>
        <dbReference type="ARBA" id="ARBA00012962"/>
    </source>
</evidence>
<dbReference type="SUPFAM" id="SSF51735">
    <property type="entry name" value="NAD(P)-binding Rossmann-fold domains"/>
    <property type="match status" value="1"/>
</dbReference>
<comment type="similarity">
    <text evidence="8">Belongs to the shikimate dehydrogenase family.</text>
</comment>
<dbReference type="InterPro" id="IPR006151">
    <property type="entry name" value="Shikm_DH/Glu-tRNA_Rdtase"/>
</dbReference>
<dbReference type="EC" id="1.1.1.25" evidence="2 8"/>
<dbReference type="CDD" id="cd01065">
    <property type="entry name" value="NAD_bind_Shikimate_DH"/>
    <property type="match status" value="1"/>
</dbReference>
<feature type="binding site" evidence="8">
    <location>
        <position position="243"/>
    </location>
    <ligand>
        <name>NADP(+)</name>
        <dbReference type="ChEBI" id="CHEBI:58349"/>
    </ligand>
</feature>
<keyword evidence="6 8" id="KW-0057">Aromatic amino acid biosynthesis</keyword>
<dbReference type="GO" id="GO:0008652">
    <property type="term" value="P:amino acid biosynthetic process"/>
    <property type="evidence" value="ECO:0007669"/>
    <property type="project" value="UniProtKB-KW"/>
</dbReference>
<evidence type="ECO:0000313" key="13">
    <source>
        <dbReference type="Proteomes" id="UP000192527"/>
    </source>
</evidence>